<keyword evidence="2 3" id="KW-0040">ANK repeat</keyword>
<dbReference type="PRINTS" id="PR01415">
    <property type="entry name" value="ANKYRIN"/>
</dbReference>
<dbReference type="InterPro" id="IPR036770">
    <property type="entry name" value="Ankyrin_rpt-contain_sf"/>
</dbReference>
<proteinExistence type="predicted"/>
<dbReference type="InterPro" id="IPR002110">
    <property type="entry name" value="Ankyrin_rpt"/>
</dbReference>
<gene>
    <name evidence="5" type="ORF">WMY93_010013</name>
</gene>
<dbReference type="Pfam" id="PF13637">
    <property type="entry name" value="Ank_4"/>
    <property type="match status" value="1"/>
</dbReference>
<sequence>MNFSEVYRDSVGSVSAAARSGSLVRVRDLIRSGHSLDVRDNRGWTCLHEAAAQGHKGCVREILRAAASSSSLEFRSFVNATTHEGETAMFLAAQNGRLSVVKILLKAKADVNRQTNDLSCPLYAAVDGGHTEMVKLLILKGAEVNRRHTASCWTCLHQAVYKGHREIVSLLSSVCELEIGTITASHLCLRPVRTNRLPQDPYRRRSVCGTLGPSDGASPLLISSQEGHDLCVSMLLCRGSRSKLSLQRRVEPGPSARRRSVRTTHGERKNRTYGVSSGEREREKKKANKRRERERRKEDMQRDEEIEEEERGGES</sequence>
<evidence type="ECO:0000256" key="2">
    <source>
        <dbReference type="ARBA" id="ARBA00023043"/>
    </source>
</evidence>
<feature type="repeat" description="ANK" evidence="3">
    <location>
        <begin position="84"/>
        <end position="116"/>
    </location>
</feature>
<dbReference type="SMART" id="SM00248">
    <property type="entry name" value="ANK"/>
    <property type="match status" value="5"/>
</dbReference>
<organism evidence="5 6">
    <name type="scientific">Mugilogobius chulae</name>
    <name type="common">yellowstripe goby</name>
    <dbReference type="NCBI Taxonomy" id="88201"/>
    <lineage>
        <taxon>Eukaryota</taxon>
        <taxon>Metazoa</taxon>
        <taxon>Chordata</taxon>
        <taxon>Craniata</taxon>
        <taxon>Vertebrata</taxon>
        <taxon>Euteleostomi</taxon>
        <taxon>Actinopterygii</taxon>
        <taxon>Neopterygii</taxon>
        <taxon>Teleostei</taxon>
        <taxon>Neoteleostei</taxon>
        <taxon>Acanthomorphata</taxon>
        <taxon>Gobiaria</taxon>
        <taxon>Gobiiformes</taxon>
        <taxon>Gobioidei</taxon>
        <taxon>Gobiidae</taxon>
        <taxon>Gobionellinae</taxon>
        <taxon>Mugilogobius</taxon>
    </lineage>
</organism>
<feature type="region of interest" description="Disordered" evidence="4">
    <location>
        <begin position="246"/>
        <end position="315"/>
    </location>
</feature>
<protein>
    <submittedName>
        <fullName evidence="5">Uncharacterized protein</fullName>
    </submittedName>
</protein>
<keyword evidence="6" id="KW-1185">Reference proteome</keyword>
<reference evidence="6" key="1">
    <citation type="submission" date="2024-04" db="EMBL/GenBank/DDBJ databases">
        <title>Salinicola lusitanus LLJ914,a marine bacterium isolated from the Okinawa Trough.</title>
        <authorList>
            <person name="Li J."/>
        </authorList>
    </citation>
    <scope>NUCLEOTIDE SEQUENCE [LARGE SCALE GENOMIC DNA]</scope>
</reference>
<keyword evidence="1" id="KW-0677">Repeat</keyword>
<feature type="compositionally biased region" description="Acidic residues" evidence="4">
    <location>
        <begin position="301"/>
        <end position="315"/>
    </location>
</feature>
<evidence type="ECO:0000256" key="4">
    <source>
        <dbReference type="SAM" id="MobiDB-lite"/>
    </source>
</evidence>
<dbReference type="EMBL" id="JBBPFD010000007">
    <property type="protein sequence ID" value="KAK7918729.1"/>
    <property type="molecule type" value="Genomic_DNA"/>
</dbReference>
<evidence type="ECO:0000256" key="1">
    <source>
        <dbReference type="ARBA" id="ARBA00022737"/>
    </source>
</evidence>
<evidence type="ECO:0000313" key="5">
    <source>
        <dbReference type="EMBL" id="KAK7918729.1"/>
    </source>
</evidence>
<feature type="compositionally biased region" description="Basic residues" evidence="4">
    <location>
        <begin position="285"/>
        <end position="294"/>
    </location>
</feature>
<evidence type="ECO:0000313" key="6">
    <source>
        <dbReference type="Proteomes" id="UP001460270"/>
    </source>
</evidence>
<dbReference type="PROSITE" id="PS50088">
    <property type="entry name" value="ANK_REPEAT"/>
    <property type="match status" value="2"/>
</dbReference>
<dbReference type="Pfam" id="PF12796">
    <property type="entry name" value="Ank_2"/>
    <property type="match status" value="1"/>
</dbReference>
<dbReference type="SUPFAM" id="SSF48403">
    <property type="entry name" value="Ankyrin repeat"/>
    <property type="match status" value="1"/>
</dbReference>
<comment type="caution">
    <text evidence="5">The sequence shown here is derived from an EMBL/GenBank/DDBJ whole genome shotgun (WGS) entry which is preliminary data.</text>
</comment>
<dbReference type="PANTHER" id="PTHR24171">
    <property type="entry name" value="ANKYRIN REPEAT DOMAIN-CONTAINING PROTEIN 39-RELATED"/>
    <property type="match status" value="1"/>
</dbReference>
<dbReference type="Proteomes" id="UP001460270">
    <property type="component" value="Unassembled WGS sequence"/>
</dbReference>
<feature type="repeat" description="ANK" evidence="3">
    <location>
        <begin position="117"/>
        <end position="149"/>
    </location>
</feature>
<accession>A0AAW0PGK8</accession>
<name>A0AAW0PGK8_9GOBI</name>
<dbReference type="AlphaFoldDB" id="A0AAW0PGK8"/>
<dbReference type="Gene3D" id="1.25.40.20">
    <property type="entry name" value="Ankyrin repeat-containing domain"/>
    <property type="match status" value="1"/>
</dbReference>
<evidence type="ECO:0000256" key="3">
    <source>
        <dbReference type="PROSITE-ProRule" id="PRU00023"/>
    </source>
</evidence>
<dbReference type="PANTHER" id="PTHR24171:SF9">
    <property type="entry name" value="ANKYRIN REPEAT DOMAIN-CONTAINING PROTEIN 39"/>
    <property type="match status" value="1"/>
</dbReference>
<dbReference type="PROSITE" id="PS50297">
    <property type="entry name" value="ANK_REP_REGION"/>
    <property type="match status" value="2"/>
</dbReference>